<name>A0A1C9C5L0_HAV01</name>
<dbReference type="Proteomes" id="UP000232488">
    <property type="component" value="Segment"/>
</dbReference>
<organismHost>
    <name type="scientific">Heterosigma akashiwo</name>
    <name type="common">Chromophytic alga</name>
    <name type="synonym">Heterosigma carterae</name>
    <dbReference type="NCBI Taxonomy" id="2829"/>
</organismHost>
<reference evidence="2 3" key="1">
    <citation type="submission" date="2016-03" db="EMBL/GenBank/DDBJ databases">
        <title>Genome sequences of a Phycodnavirus, Heterosigma akashiwo virus strain 53.</title>
        <authorList>
            <person name="Ueki S."/>
            <person name="Ogura Y."/>
            <person name="Hayashi T."/>
        </authorList>
    </citation>
    <scope>NUCLEOTIDE SEQUENCE [LARGE SCALE GENOMIC DNA]</scope>
    <source>
        <strain evidence="2">HaV53</strain>
    </source>
</reference>
<dbReference type="RefSeq" id="YP_009507631.1">
    <property type="nucleotide sequence ID" value="NC_038553.1"/>
</dbReference>
<feature type="region of interest" description="Disordered" evidence="1">
    <location>
        <begin position="1"/>
        <end position="20"/>
    </location>
</feature>
<dbReference type="GeneID" id="37618615"/>
<keyword evidence="3" id="KW-1185">Reference proteome</keyword>
<gene>
    <name evidence="2" type="primary">HaV53_ORF234</name>
</gene>
<evidence type="ECO:0000256" key="1">
    <source>
        <dbReference type="SAM" id="MobiDB-lite"/>
    </source>
</evidence>
<evidence type="ECO:0000313" key="3">
    <source>
        <dbReference type="Proteomes" id="UP000232488"/>
    </source>
</evidence>
<sequence>MNRRRYRNVDSDTDEYEEANESENIVDFVSNDYCSDEDSDYEPDTVPPFFDEAFNDVESMYDEYYNNINETILSKYGRSNIENVTNIDHEQKKLLFNMAKNCNTVYLYLKHCVGFEAMFMLLVNPNLIIYRVHDMYEPEYMKECFKYIIDNIDENRLKMFYTSPSDFFTDNNKLIFDLFYTCELIETIRFSTKCVSYILFENYDSDRLMDSWNHLIENKKIHDLKYDDNVNLGLTQASLPIIVSMTVIKSRLENVNTILDSIAKQSVLPSFVQIFYSDTIHLLDEGITEKEMKKNMAKFNKDFPLSSNKLHVKTSLVANTGSYRKLFSTLEKYSIIDNDPYIIITIDDDTLYKDRKFIESLRDAFMKTRSCVACRGKRLEYDNDDCSFVEYEKMSSFNSNSCVSEELERNHVMNFFTGVYGVLYYSRFFNIDHDFFLNSEIYTKKCSTSDDVWINLYLSIVRCIKKYIINKKHSSYKDINRKNKKKTLFRLYNKNINSVLINLTYDYFVDL</sequence>
<dbReference type="EMBL" id="KX008963">
    <property type="protein sequence ID" value="AOM63565.1"/>
    <property type="molecule type" value="Genomic_DNA"/>
</dbReference>
<proteinExistence type="predicted"/>
<protein>
    <submittedName>
        <fullName evidence="2">Uncharacterized protein</fullName>
    </submittedName>
</protein>
<organism evidence="2 3">
    <name type="scientific">Heterosigma akashiwo virus 01</name>
    <name type="common">HaV01</name>
    <dbReference type="NCBI Taxonomy" id="97195"/>
    <lineage>
        <taxon>Viruses</taxon>
        <taxon>Varidnaviria</taxon>
        <taxon>Bamfordvirae</taxon>
        <taxon>Nucleocytoviricota</taxon>
        <taxon>Megaviricetes</taxon>
        <taxon>Algavirales</taxon>
        <taxon>Phycodnaviridae</taxon>
        <taxon>Raphidovirus</taxon>
        <taxon>Raphidovirus japonicum</taxon>
    </lineage>
</organism>
<accession>A0A1C9C5L0</accession>
<feature type="compositionally biased region" description="Acidic residues" evidence="1">
    <location>
        <begin position="11"/>
        <end position="20"/>
    </location>
</feature>
<evidence type="ECO:0000313" key="2">
    <source>
        <dbReference type="EMBL" id="AOM63565.1"/>
    </source>
</evidence>
<dbReference type="KEGG" id="vg:37618615"/>